<dbReference type="Proteomes" id="UP000295258">
    <property type="component" value="Unassembled WGS sequence"/>
</dbReference>
<gene>
    <name evidence="2" type="ORF">E1292_18175</name>
</gene>
<reference evidence="2 3" key="1">
    <citation type="submission" date="2019-03" db="EMBL/GenBank/DDBJ databases">
        <title>Draft genome sequences of novel Actinobacteria.</title>
        <authorList>
            <person name="Sahin N."/>
            <person name="Ay H."/>
            <person name="Saygin H."/>
        </authorList>
    </citation>
    <scope>NUCLEOTIDE SEQUENCE [LARGE SCALE GENOMIC DNA]</scope>
    <source>
        <strain evidence="2 3">KC310</strain>
    </source>
</reference>
<organism evidence="2 3">
    <name type="scientific">Nonomuraea deserti</name>
    <dbReference type="NCBI Taxonomy" id="1848322"/>
    <lineage>
        <taxon>Bacteria</taxon>
        <taxon>Bacillati</taxon>
        <taxon>Actinomycetota</taxon>
        <taxon>Actinomycetes</taxon>
        <taxon>Streptosporangiales</taxon>
        <taxon>Streptosporangiaceae</taxon>
        <taxon>Nonomuraea</taxon>
    </lineage>
</organism>
<accession>A0A4R4VQG4</accession>
<protein>
    <submittedName>
        <fullName evidence="2">Uncharacterized protein</fullName>
    </submittedName>
</protein>
<sequence length="118" mass="13018">MSRPTGAVDLFSRIARGRAGPRGVADAPDRASRSQPSLQPGVRQLQVLRDTYPGWRIWRERTSTAVSWHAELRRQVSAGMRSAGVAERIRRGGALELASALAHQASLVHNSRAWTWPP</sequence>
<dbReference type="AlphaFoldDB" id="A0A4R4VQG4"/>
<evidence type="ECO:0000313" key="3">
    <source>
        <dbReference type="Proteomes" id="UP000295258"/>
    </source>
</evidence>
<keyword evidence="3" id="KW-1185">Reference proteome</keyword>
<evidence type="ECO:0000313" key="2">
    <source>
        <dbReference type="EMBL" id="TDD04794.1"/>
    </source>
</evidence>
<evidence type="ECO:0000256" key="1">
    <source>
        <dbReference type="SAM" id="MobiDB-lite"/>
    </source>
</evidence>
<feature type="region of interest" description="Disordered" evidence="1">
    <location>
        <begin position="19"/>
        <end position="39"/>
    </location>
</feature>
<comment type="caution">
    <text evidence="2">The sequence shown here is derived from an EMBL/GenBank/DDBJ whole genome shotgun (WGS) entry which is preliminary data.</text>
</comment>
<name>A0A4R4VQG4_9ACTN</name>
<dbReference type="RefSeq" id="WP_132596402.1">
    <property type="nucleotide sequence ID" value="NZ_SMKO01000043.1"/>
</dbReference>
<proteinExistence type="predicted"/>
<dbReference type="EMBL" id="SMKO01000043">
    <property type="protein sequence ID" value="TDD04794.1"/>
    <property type="molecule type" value="Genomic_DNA"/>
</dbReference>